<organism evidence="2 3">
    <name type="scientific">Apilactobacillus apisilvae</name>
    <dbReference type="NCBI Taxonomy" id="2923364"/>
    <lineage>
        <taxon>Bacteria</taxon>
        <taxon>Bacillati</taxon>
        <taxon>Bacillota</taxon>
        <taxon>Bacilli</taxon>
        <taxon>Lactobacillales</taxon>
        <taxon>Lactobacillaceae</taxon>
        <taxon>Apilactobacillus</taxon>
    </lineage>
</organism>
<keyword evidence="1" id="KW-1133">Transmembrane helix</keyword>
<keyword evidence="3" id="KW-1185">Reference proteome</keyword>
<dbReference type="RefSeq" id="WP_249511631.1">
    <property type="nucleotide sequence ID" value="NZ_CP093362.1"/>
</dbReference>
<evidence type="ECO:0000313" key="3">
    <source>
        <dbReference type="Proteomes" id="UP000831859"/>
    </source>
</evidence>
<feature type="transmembrane region" description="Helical" evidence="1">
    <location>
        <begin position="7"/>
        <end position="30"/>
    </location>
</feature>
<proteinExistence type="predicted"/>
<evidence type="ECO:0000256" key="1">
    <source>
        <dbReference type="SAM" id="Phobius"/>
    </source>
</evidence>
<accession>A0ABY4PJH9</accession>
<keyword evidence="1" id="KW-0472">Membrane</keyword>
<sequence>MQYIKSLIIQVCILALPVYLVICGSIDLAKGNPFHPDVLIDFGLLIIGIVNLFNIFVFITYLITSNWHDIHRYYKVMCIVHVIFFTFVCLALLVLNGIIHL</sequence>
<keyword evidence="1" id="KW-0812">Transmembrane</keyword>
<evidence type="ECO:0008006" key="4">
    <source>
        <dbReference type="Google" id="ProtNLM"/>
    </source>
</evidence>
<protein>
    <recommendedName>
        <fullName evidence="4">Integral membrane protein</fullName>
    </recommendedName>
</protein>
<name>A0ABY4PJH9_9LACO</name>
<gene>
    <name evidence="2" type="ORF">MOO46_03710</name>
</gene>
<dbReference type="EMBL" id="CP093362">
    <property type="protein sequence ID" value="UQS85667.1"/>
    <property type="molecule type" value="Genomic_DNA"/>
</dbReference>
<feature type="transmembrane region" description="Helical" evidence="1">
    <location>
        <begin position="42"/>
        <end position="64"/>
    </location>
</feature>
<feature type="transmembrane region" description="Helical" evidence="1">
    <location>
        <begin position="76"/>
        <end position="99"/>
    </location>
</feature>
<dbReference type="Proteomes" id="UP000831859">
    <property type="component" value="Chromosome"/>
</dbReference>
<evidence type="ECO:0000313" key="2">
    <source>
        <dbReference type="EMBL" id="UQS85667.1"/>
    </source>
</evidence>
<reference evidence="2 3" key="1">
    <citation type="journal article" date="2022" name="Int. J. Syst. Evol. Microbiol.">
        <title>Apilactobacillus apisilvae sp. nov., Nicolia spurrieriana gen. nov. sp. nov., Bombilactobacillus folatiphilus sp. nov. and Bombilactobacillus thymidiniphilus sp. nov., four new lactic acid bacterial isolates from stingless bees Tetragonula carbonaria and Austroplebeia australis.</title>
        <authorList>
            <person name="Oliphant S.A."/>
            <person name="Watson-Haigh N.S."/>
            <person name="Sumby K.M."/>
            <person name="Gardner J."/>
            <person name="Groom S."/>
            <person name="Jiranek V."/>
        </authorList>
    </citation>
    <scope>NUCLEOTIDE SEQUENCE [LARGE SCALE GENOMIC DNA]</scope>
    <source>
        <strain evidence="2 3">SG5_A10</strain>
    </source>
</reference>